<feature type="transmembrane region" description="Helical" evidence="5">
    <location>
        <begin position="328"/>
        <end position="345"/>
    </location>
</feature>
<gene>
    <name evidence="7" type="ORF">GCM10009769_06670</name>
</gene>
<feature type="transmembrane region" description="Helical" evidence="5">
    <location>
        <begin position="183"/>
        <end position="204"/>
    </location>
</feature>
<reference evidence="7" key="2">
    <citation type="submission" date="2020-09" db="EMBL/GenBank/DDBJ databases">
        <authorList>
            <person name="Sun Q."/>
            <person name="Ohkuma M."/>
        </authorList>
    </citation>
    <scope>NUCLEOTIDE SEQUENCE</scope>
    <source>
        <strain evidence="7">JCM 1480</strain>
    </source>
</reference>
<evidence type="ECO:0000256" key="4">
    <source>
        <dbReference type="ARBA" id="ARBA00023136"/>
    </source>
</evidence>
<keyword evidence="4 5" id="KW-0472">Membrane</keyword>
<organism evidence="7 8">
    <name type="scientific">Curtobacterium luteum</name>
    <dbReference type="NCBI Taxonomy" id="33881"/>
    <lineage>
        <taxon>Bacteria</taxon>
        <taxon>Bacillati</taxon>
        <taxon>Actinomycetota</taxon>
        <taxon>Actinomycetes</taxon>
        <taxon>Micrococcales</taxon>
        <taxon>Microbacteriaceae</taxon>
        <taxon>Curtobacterium</taxon>
    </lineage>
</organism>
<keyword evidence="3 5" id="KW-1133">Transmembrane helix</keyword>
<feature type="transmembrane region" description="Helical" evidence="5">
    <location>
        <begin position="27"/>
        <end position="47"/>
    </location>
</feature>
<evidence type="ECO:0000313" key="8">
    <source>
        <dbReference type="Proteomes" id="UP000648535"/>
    </source>
</evidence>
<dbReference type="InterPro" id="IPR052706">
    <property type="entry name" value="Membrane-Transporter-like"/>
</dbReference>
<feature type="domain" description="STAS" evidence="6">
    <location>
        <begin position="416"/>
        <end position="496"/>
    </location>
</feature>
<dbReference type="PROSITE" id="PS50801">
    <property type="entry name" value="STAS"/>
    <property type="match status" value="1"/>
</dbReference>
<dbReference type="CDD" id="cd07042">
    <property type="entry name" value="STAS_SulP_like_sulfate_transporter"/>
    <property type="match status" value="1"/>
</dbReference>
<keyword evidence="2 5" id="KW-0812">Transmembrane</keyword>
<evidence type="ECO:0000313" key="7">
    <source>
        <dbReference type="EMBL" id="GGK91206.1"/>
    </source>
</evidence>
<feature type="transmembrane region" description="Helical" evidence="5">
    <location>
        <begin position="97"/>
        <end position="119"/>
    </location>
</feature>
<dbReference type="Proteomes" id="UP000648535">
    <property type="component" value="Unassembled WGS sequence"/>
</dbReference>
<feature type="transmembrane region" description="Helical" evidence="5">
    <location>
        <begin position="53"/>
        <end position="69"/>
    </location>
</feature>
<sequence length="496" mass="51401">MSVITHAPTPPSVLAALRSPRMLTREVLAGVVTALALIPEAISFSVVAGVDPAVGLFSSVVIAVVIAIVGGRPAMVSAAAGSVALVIAPLVRDHGIAYLVPAVLLGGVVQIVLGLLGVARLMRFIPRSVNVAFVNALAILIFTAQLPNLFGHDVPFVVWPLTALGIAVIVGFPFITRAVPAPLVAVVVITAITILFGVTVPTVGDEGALPTALPGFNGVTVPVTFETLRIIAPYAFGMAIVGLIETLLTAQLVDALTETGSSKWRGSWGQGVANIASAFFGGTGGCAMIGQTVINVKTAGARTRISTFVAGASVLVLTIVLHDLVAQIPMAALTAVMVMVCVATFDWHSVRPATLRRMPLGETAVMVLTVVVVVATDNLATGVLVGVVAAALVFARRAAHVVSVVREPVDEHTVRYRVRGALFFASSNDLVTRFSYAEDPEHVVVDLSDAQVFDASTVAALDGVEQRYAQHGSTVRVENLDTGSVAIHGRLTGHLG</sequence>
<dbReference type="GO" id="GO:0016020">
    <property type="term" value="C:membrane"/>
    <property type="evidence" value="ECO:0007669"/>
    <property type="project" value="UniProtKB-SubCell"/>
</dbReference>
<evidence type="ECO:0000256" key="5">
    <source>
        <dbReference type="SAM" id="Phobius"/>
    </source>
</evidence>
<evidence type="ECO:0000256" key="3">
    <source>
        <dbReference type="ARBA" id="ARBA00022989"/>
    </source>
</evidence>
<dbReference type="AlphaFoldDB" id="A0A8H9G6C4"/>
<feature type="transmembrane region" description="Helical" evidence="5">
    <location>
        <begin position="365"/>
        <end position="394"/>
    </location>
</feature>
<dbReference type="Gene3D" id="3.30.750.24">
    <property type="entry name" value="STAS domain"/>
    <property type="match status" value="1"/>
</dbReference>
<dbReference type="SUPFAM" id="SSF52091">
    <property type="entry name" value="SpoIIaa-like"/>
    <property type="match status" value="1"/>
</dbReference>
<reference evidence="7" key="1">
    <citation type="journal article" date="2014" name="Int. J. Syst. Evol. Microbiol.">
        <title>Complete genome sequence of Corynebacterium casei LMG S-19264T (=DSM 44701T), isolated from a smear-ripened cheese.</title>
        <authorList>
            <consortium name="US DOE Joint Genome Institute (JGI-PGF)"/>
            <person name="Walter F."/>
            <person name="Albersmeier A."/>
            <person name="Kalinowski J."/>
            <person name="Ruckert C."/>
        </authorList>
    </citation>
    <scope>NUCLEOTIDE SEQUENCE</scope>
    <source>
        <strain evidence="7">JCM 1480</strain>
    </source>
</reference>
<comment type="subcellular location">
    <subcellularLocation>
        <location evidence="1">Membrane</location>
        <topology evidence="1">Multi-pass membrane protein</topology>
    </subcellularLocation>
</comment>
<comment type="caution">
    <text evidence="7">The sequence shown here is derived from an EMBL/GenBank/DDBJ whole genome shotgun (WGS) entry which is preliminary data.</text>
</comment>
<feature type="transmembrane region" description="Helical" evidence="5">
    <location>
        <begin position="271"/>
        <end position="293"/>
    </location>
</feature>
<dbReference type="Pfam" id="PF00916">
    <property type="entry name" value="Sulfate_transp"/>
    <property type="match status" value="2"/>
</dbReference>
<proteinExistence type="predicted"/>
<accession>A0A8H9G6C4</accession>
<dbReference type="EMBL" id="BMOI01000002">
    <property type="protein sequence ID" value="GGK91206.1"/>
    <property type="molecule type" value="Genomic_DNA"/>
</dbReference>
<protein>
    <submittedName>
        <fullName evidence="7">Sodium-independent anion transporter</fullName>
    </submittedName>
</protein>
<dbReference type="InterPro" id="IPR036513">
    <property type="entry name" value="STAS_dom_sf"/>
</dbReference>
<dbReference type="InterPro" id="IPR011547">
    <property type="entry name" value="SLC26A/SulP_dom"/>
</dbReference>
<feature type="transmembrane region" description="Helical" evidence="5">
    <location>
        <begin position="231"/>
        <end position="250"/>
    </location>
</feature>
<dbReference type="PANTHER" id="PTHR43310:SF1">
    <property type="entry name" value="SULFATE TRANSPORTER YBAR-RELATED"/>
    <property type="match status" value="1"/>
</dbReference>
<feature type="transmembrane region" description="Helical" evidence="5">
    <location>
        <begin position="305"/>
        <end position="321"/>
    </location>
</feature>
<name>A0A8H9G6C4_9MICO</name>
<dbReference type="InterPro" id="IPR002645">
    <property type="entry name" value="STAS_dom"/>
</dbReference>
<dbReference type="PANTHER" id="PTHR43310">
    <property type="entry name" value="SULFATE TRANSPORTER YBAR-RELATED"/>
    <property type="match status" value="1"/>
</dbReference>
<evidence type="ECO:0000259" key="6">
    <source>
        <dbReference type="PROSITE" id="PS50801"/>
    </source>
</evidence>
<dbReference type="Pfam" id="PF01740">
    <property type="entry name" value="STAS"/>
    <property type="match status" value="1"/>
</dbReference>
<evidence type="ECO:0000256" key="2">
    <source>
        <dbReference type="ARBA" id="ARBA00022692"/>
    </source>
</evidence>
<dbReference type="RefSeq" id="WP_175329470.1">
    <property type="nucleotide sequence ID" value="NZ_BMOI01000002.1"/>
</dbReference>
<feature type="transmembrane region" description="Helical" evidence="5">
    <location>
        <begin position="131"/>
        <end position="150"/>
    </location>
</feature>
<feature type="transmembrane region" description="Helical" evidence="5">
    <location>
        <begin position="156"/>
        <end position="176"/>
    </location>
</feature>
<evidence type="ECO:0000256" key="1">
    <source>
        <dbReference type="ARBA" id="ARBA00004141"/>
    </source>
</evidence>